<evidence type="ECO:0000256" key="1">
    <source>
        <dbReference type="SAM" id="MobiDB-lite"/>
    </source>
</evidence>
<name>A0A0A9A0X5_ARUDO</name>
<evidence type="ECO:0000313" key="2">
    <source>
        <dbReference type="EMBL" id="JAD42640.1"/>
    </source>
</evidence>
<feature type="compositionally biased region" description="Basic residues" evidence="1">
    <location>
        <begin position="1"/>
        <end position="11"/>
    </location>
</feature>
<reference evidence="2" key="1">
    <citation type="submission" date="2014-09" db="EMBL/GenBank/DDBJ databases">
        <authorList>
            <person name="Magalhaes I.L.F."/>
            <person name="Oliveira U."/>
            <person name="Santos F.R."/>
            <person name="Vidigal T.H.D.A."/>
            <person name="Brescovit A.D."/>
            <person name="Santos A.J."/>
        </authorList>
    </citation>
    <scope>NUCLEOTIDE SEQUENCE</scope>
    <source>
        <tissue evidence="2">Shoot tissue taken approximately 20 cm above the soil surface</tissue>
    </source>
</reference>
<reference evidence="2" key="2">
    <citation type="journal article" date="2015" name="Data Brief">
        <title>Shoot transcriptome of the giant reed, Arundo donax.</title>
        <authorList>
            <person name="Barrero R.A."/>
            <person name="Guerrero F.D."/>
            <person name="Moolhuijzen P."/>
            <person name="Goolsby J.A."/>
            <person name="Tidwell J."/>
            <person name="Bellgard S.E."/>
            <person name="Bellgard M.I."/>
        </authorList>
    </citation>
    <scope>NUCLEOTIDE SEQUENCE</scope>
    <source>
        <tissue evidence="2">Shoot tissue taken approximately 20 cm above the soil surface</tissue>
    </source>
</reference>
<organism evidence="2">
    <name type="scientific">Arundo donax</name>
    <name type="common">Giant reed</name>
    <name type="synonym">Donax arundinaceus</name>
    <dbReference type="NCBI Taxonomy" id="35708"/>
    <lineage>
        <taxon>Eukaryota</taxon>
        <taxon>Viridiplantae</taxon>
        <taxon>Streptophyta</taxon>
        <taxon>Embryophyta</taxon>
        <taxon>Tracheophyta</taxon>
        <taxon>Spermatophyta</taxon>
        <taxon>Magnoliopsida</taxon>
        <taxon>Liliopsida</taxon>
        <taxon>Poales</taxon>
        <taxon>Poaceae</taxon>
        <taxon>PACMAD clade</taxon>
        <taxon>Arundinoideae</taxon>
        <taxon>Arundineae</taxon>
        <taxon>Arundo</taxon>
    </lineage>
</organism>
<protein>
    <submittedName>
        <fullName evidence="2">Uncharacterized protein</fullName>
    </submittedName>
</protein>
<accession>A0A0A9A0X5</accession>
<sequence length="26" mass="3019">MTKPGRWRASRPRLGGAPWWPDARGR</sequence>
<proteinExistence type="predicted"/>
<dbReference type="EMBL" id="GBRH01255255">
    <property type="protein sequence ID" value="JAD42640.1"/>
    <property type="molecule type" value="Transcribed_RNA"/>
</dbReference>
<feature type="region of interest" description="Disordered" evidence="1">
    <location>
        <begin position="1"/>
        <end position="26"/>
    </location>
</feature>
<dbReference type="AlphaFoldDB" id="A0A0A9A0X5"/>